<name>A0A0W0YLT8_9GAMM</name>
<evidence type="ECO:0000313" key="4">
    <source>
        <dbReference type="Proteomes" id="UP000054600"/>
    </source>
</evidence>
<feature type="domain" description="J" evidence="2">
    <location>
        <begin position="10"/>
        <end position="81"/>
    </location>
</feature>
<evidence type="ECO:0000259" key="2">
    <source>
        <dbReference type="PROSITE" id="PS50076"/>
    </source>
</evidence>
<dbReference type="PANTHER" id="PTHR24074">
    <property type="entry name" value="CO-CHAPERONE PROTEIN DJLA"/>
    <property type="match status" value="1"/>
</dbReference>
<dbReference type="InterPro" id="IPR036869">
    <property type="entry name" value="J_dom_sf"/>
</dbReference>
<keyword evidence="1" id="KW-0143">Chaperone</keyword>
<dbReference type="Pfam" id="PF00226">
    <property type="entry name" value="DnaJ"/>
    <property type="match status" value="1"/>
</dbReference>
<dbReference type="SUPFAM" id="SSF46565">
    <property type="entry name" value="Chaperone J-domain"/>
    <property type="match status" value="1"/>
</dbReference>
<protein>
    <recommendedName>
        <fullName evidence="2">J domain-containing protein</fullName>
    </recommendedName>
</protein>
<reference evidence="3 4" key="1">
    <citation type="submission" date="2015-11" db="EMBL/GenBank/DDBJ databases">
        <title>Genomic analysis of 38 Legionella species identifies large and diverse effector repertoires.</title>
        <authorList>
            <person name="Burstein D."/>
            <person name="Amaro F."/>
            <person name="Zusman T."/>
            <person name="Lifshitz Z."/>
            <person name="Cohen O."/>
            <person name="Gilbert J.A."/>
            <person name="Pupko T."/>
            <person name="Shuman H.A."/>
            <person name="Segal G."/>
        </authorList>
    </citation>
    <scope>NUCLEOTIDE SEQUENCE [LARGE SCALE GENOMIC DNA]</scope>
    <source>
        <strain evidence="3 4">ATCC 49655</strain>
    </source>
</reference>
<dbReference type="Proteomes" id="UP000054600">
    <property type="component" value="Unassembled WGS sequence"/>
</dbReference>
<dbReference type="OrthoDB" id="581986at2"/>
<proteinExistence type="predicted"/>
<gene>
    <name evidence="3" type="ORF">Lsha_2144</name>
</gene>
<dbReference type="STRING" id="1122169.Lsha_2144"/>
<dbReference type="AlphaFoldDB" id="A0A0W0YLT8"/>
<dbReference type="SMART" id="SM00271">
    <property type="entry name" value="DnaJ"/>
    <property type="match status" value="1"/>
</dbReference>
<dbReference type="InterPro" id="IPR050817">
    <property type="entry name" value="DjlA_DnaK_co-chaperone"/>
</dbReference>
<dbReference type="EMBL" id="LNYW01000059">
    <property type="protein sequence ID" value="KTD57866.1"/>
    <property type="molecule type" value="Genomic_DNA"/>
</dbReference>
<dbReference type="Gene3D" id="1.10.287.110">
    <property type="entry name" value="DnaJ domain"/>
    <property type="match status" value="1"/>
</dbReference>
<dbReference type="PROSITE" id="PS50076">
    <property type="entry name" value="DNAJ_2"/>
    <property type="match status" value="1"/>
</dbReference>
<dbReference type="PATRIC" id="fig|1122169.6.peg.2460"/>
<keyword evidence="4" id="KW-1185">Reference proteome</keyword>
<accession>A0A0W0YLT8</accession>
<dbReference type="InterPro" id="IPR001623">
    <property type="entry name" value="DnaJ_domain"/>
</dbReference>
<dbReference type="RefSeq" id="WP_018578049.1">
    <property type="nucleotide sequence ID" value="NZ_KB892417.1"/>
</dbReference>
<sequence>MPDHTFKNFNPYAELGLNKDADPDTIKKAYKKLAKKHHPDRGGDEEQFKRIQAAYEILTRENQEAEGASGYGFNFDFDEEALAQEFVDEHDNIIFDFTGFLFVLTNTLEKIDADIDEAVITEIKKLYIKTRSIQEFLRNEDTRAFVIDKISRELKEADEELSGKEFDDFIEDYEDVLTAAENAFLGAMVLFETLNLFTHVFRSFTFDFKSKFPKESEPSAEKEKTNKKYRDQYDLERVLRKYPERKRQIIDELGDDIISYFTPNHYDELLELLDETQRDHMLTRLDWSKVQNHKFESVFATLNQAQQLIAIPLLNWKNASLLFLFTLVNSLSEAILQPVFKHMIKANPQSFADNYEARIAAAKLDAGAFRLYLDTAKTALSKNYGFPLAVLKASGITEENAQVYVDFYQPEIRAFLRKNPVPALDINPVALPFVVAELCESIKTLSDIKRYLDYVNTLPQPQVSYINLLMERIDACNLNVDQMISLLKLEREGLFHQCMVAYLSSELPVFTLSPKHLSELKAVLNTTEFDELSPKFKMEKPVTPEPVQQENKNFFFYRNLVRDPVLQDRIERVLDALKA</sequence>
<evidence type="ECO:0000313" key="3">
    <source>
        <dbReference type="EMBL" id="KTD57866.1"/>
    </source>
</evidence>
<evidence type="ECO:0000256" key="1">
    <source>
        <dbReference type="ARBA" id="ARBA00023186"/>
    </source>
</evidence>
<comment type="caution">
    <text evidence="3">The sequence shown here is derived from an EMBL/GenBank/DDBJ whole genome shotgun (WGS) entry which is preliminary data.</text>
</comment>
<dbReference type="PRINTS" id="PR00625">
    <property type="entry name" value="JDOMAIN"/>
</dbReference>
<dbReference type="CDD" id="cd06257">
    <property type="entry name" value="DnaJ"/>
    <property type="match status" value="1"/>
</dbReference>
<dbReference type="eggNOG" id="COG0484">
    <property type="taxonomic scope" value="Bacteria"/>
</dbReference>
<organism evidence="3 4">
    <name type="scientific">Legionella shakespearei DSM 23087</name>
    <dbReference type="NCBI Taxonomy" id="1122169"/>
    <lineage>
        <taxon>Bacteria</taxon>
        <taxon>Pseudomonadati</taxon>
        <taxon>Pseudomonadota</taxon>
        <taxon>Gammaproteobacteria</taxon>
        <taxon>Legionellales</taxon>
        <taxon>Legionellaceae</taxon>
        <taxon>Legionella</taxon>
    </lineage>
</organism>